<gene>
    <name evidence="6" type="ORF">FIBSPDRAFT_923191</name>
</gene>
<dbReference type="PROSITE" id="PS50011">
    <property type="entry name" value="PROTEIN_KINASE_DOM"/>
    <property type="match status" value="1"/>
</dbReference>
<reference evidence="6 7" key="1">
    <citation type="journal article" date="2016" name="Mol. Biol. Evol.">
        <title>Comparative Genomics of Early-Diverging Mushroom-Forming Fungi Provides Insights into the Origins of Lignocellulose Decay Capabilities.</title>
        <authorList>
            <person name="Nagy L.G."/>
            <person name="Riley R."/>
            <person name="Tritt A."/>
            <person name="Adam C."/>
            <person name="Daum C."/>
            <person name="Floudas D."/>
            <person name="Sun H."/>
            <person name="Yadav J.S."/>
            <person name="Pangilinan J."/>
            <person name="Larsson K.H."/>
            <person name="Matsuura K."/>
            <person name="Barry K."/>
            <person name="Labutti K."/>
            <person name="Kuo R."/>
            <person name="Ohm R.A."/>
            <person name="Bhattacharya S.S."/>
            <person name="Shirouzu T."/>
            <person name="Yoshinaga Y."/>
            <person name="Martin F.M."/>
            <person name="Grigoriev I.V."/>
            <person name="Hibbett D.S."/>
        </authorList>
    </citation>
    <scope>NUCLEOTIDE SEQUENCE [LARGE SCALE GENOMIC DNA]</scope>
    <source>
        <strain evidence="6 7">CBS 109695</strain>
    </source>
</reference>
<dbReference type="PROSITE" id="PS00107">
    <property type="entry name" value="PROTEIN_KINASE_ATP"/>
    <property type="match status" value="1"/>
</dbReference>
<evidence type="ECO:0000256" key="4">
    <source>
        <dbReference type="RuleBase" id="RU000304"/>
    </source>
</evidence>
<dbReference type="CDD" id="cd05117">
    <property type="entry name" value="STKc_CAMK"/>
    <property type="match status" value="1"/>
</dbReference>
<evidence type="ECO:0000259" key="5">
    <source>
        <dbReference type="PROSITE" id="PS50011"/>
    </source>
</evidence>
<dbReference type="GO" id="GO:0004674">
    <property type="term" value="F:protein serine/threonine kinase activity"/>
    <property type="evidence" value="ECO:0007669"/>
    <property type="project" value="UniProtKB-KW"/>
</dbReference>
<comment type="similarity">
    <text evidence="4">Belongs to the protein kinase superfamily.</text>
</comment>
<dbReference type="SMART" id="SM00220">
    <property type="entry name" value="S_TKc"/>
    <property type="match status" value="1"/>
</dbReference>
<dbReference type="Gene3D" id="1.10.510.10">
    <property type="entry name" value="Transferase(Phosphotransferase) domain 1"/>
    <property type="match status" value="1"/>
</dbReference>
<sequence length="385" mass="42500">MAVCQYRTGETLGRGTYSVVKLAVHMQTRQSYALKVINKKLIHGKENMVKNEIAVLKRTAGGHPSIMGLHDYFETKNDIYLCFDLCTGGTLADPIRNKTHYYESDVISIIRTILAGVKYLHAMGIVHRDLKPDNVLFASRGDDSKIIIGDFGLSRLLESSKLSLLTHCGTLAYMAPEIFRNIGYGAAVDVWAIGVFAFFLICGHSPFDIDSQQLCVEAILTGDYTFEPPEVWNRVSDAAKDFIGECLVIDPINRPTASVALRHEWLKEAPVGVVPKSSPKLPDLYPYVAKAFGKSLKQEPPLFSIGIMDLHATSPLALLRGDPGASANELLEKFKRYIDESEKGSPADTVLVDDMSIDGAIEQADHVIQVKRLGTVNESQDDRDD</sequence>
<dbReference type="PANTHER" id="PTHR24347">
    <property type="entry name" value="SERINE/THREONINE-PROTEIN KINASE"/>
    <property type="match status" value="1"/>
</dbReference>
<dbReference type="AlphaFoldDB" id="A0A167VT39"/>
<dbReference type="Proteomes" id="UP000076532">
    <property type="component" value="Unassembled WGS sequence"/>
</dbReference>
<dbReference type="OrthoDB" id="40902at2759"/>
<dbReference type="EMBL" id="KV417846">
    <property type="protein sequence ID" value="KZP05341.1"/>
    <property type="molecule type" value="Genomic_DNA"/>
</dbReference>
<evidence type="ECO:0000256" key="1">
    <source>
        <dbReference type="ARBA" id="ARBA00022741"/>
    </source>
</evidence>
<dbReference type="STRING" id="436010.A0A167VT39"/>
<organism evidence="6 7">
    <name type="scientific">Athelia psychrophila</name>
    <dbReference type="NCBI Taxonomy" id="1759441"/>
    <lineage>
        <taxon>Eukaryota</taxon>
        <taxon>Fungi</taxon>
        <taxon>Dikarya</taxon>
        <taxon>Basidiomycota</taxon>
        <taxon>Agaricomycotina</taxon>
        <taxon>Agaricomycetes</taxon>
        <taxon>Agaricomycetidae</taxon>
        <taxon>Atheliales</taxon>
        <taxon>Atheliaceae</taxon>
        <taxon>Athelia</taxon>
    </lineage>
</organism>
<keyword evidence="7" id="KW-1185">Reference proteome</keyword>
<dbReference type="InterPro" id="IPR017441">
    <property type="entry name" value="Protein_kinase_ATP_BS"/>
</dbReference>
<evidence type="ECO:0000256" key="2">
    <source>
        <dbReference type="ARBA" id="ARBA00022840"/>
    </source>
</evidence>
<dbReference type="InterPro" id="IPR011009">
    <property type="entry name" value="Kinase-like_dom_sf"/>
</dbReference>
<dbReference type="Gene3D" id="3.30.200.20">
    <property type="entry name" value="Phosphorylase Kinase, domain 1"/>
    <property type="match status" value="1"/>
</dbReference>
<dbReference type="InterPro" id="IPR008271">
    <property type="entry name" value="Ser/Thr_kinase_AS"/>
</dbReference>
<dbReference type="SUPFAM" id="SSF56112">
    <property type="entry name" value="Protein kinase-like (PK-like)"/>
    <property type="match status" value="1"/>
</dbReference>
<evidence type="ECO:0000313" key="7">
    <source>
        <dbReference type="Proteomes" id="UP000076532"/>
    </source>
</evidence>
<accession>A0A167VT39</accession>
<dbReference type="GO" id="GO:0005524">
    <property type="term" value="F:ATP binding"/>
    <property type="evidence" value="ECO:0007669"/>
    <property type="project" value="UniProtKB-UniRule"/>
</dbReference>
<dbReference type="Pfam" id="PF00069">
    <property type="entry name" value="Pkinase"/>
    <property type="match status" value="1"/>
</dbReference>
<keyword evidence="4" id="KW-0808">Transferase</keyword>
<keyword evidence="4" id="KW-0418">Kinase</keyword>
<dbReference type="FunFam" id="1.10.510.10:FF:000571">
    <property type="entry name" value="Maternal embryonic leucine zipper kinase"/>
    <property type="match status" value="1"/>
</dbReference>
<feature type="binding site" evidence="3">
    <location>
        <position position="35"/>
    </location>
    <ligand>
        <name>ATP</name>
        <dbReference type="ChEBI" id="CHEBI:30616"/>
    </ligand>
</feature>
<dbReference type="PROSITE" id="PS00108">
    <property type="entry name" value="PROTEIN_KINASE_ST"/>
    <property type="match status" value="1"/>
</dbReference>
<keyword evidence="2 3" id="KW-0067">ATP-binding</keyword>
<name>A0A167VT39_9AGAM</name>
<proteinExistence type="inferred from homology"/>
<evidence type="ECO:0000256" key="3">
    <source>
        <dbReference type="PROSITE-ProRule" id="PRU10141"/>
    </source>
</evidence>
<dbReference type="FunFam" id="3.30.200.20:FF:000042">
    <property type="entry name" value="Aurora kinase A"/>
    <property type="match status" value="1"/>
</dbReference>
<keyword evidence="4" id="KW-0723">Serine/threonine-protein kinase</keyword>
<evidence type="ECO:0000313" key="6">
    <source>
        <dbReference type="EMBL" id="KZP05341.1"/>
    </source>
</evidence>
<feature type="domain" description="Protein kinase" evidence="5">
    <location>
        <begin position="6"/>
        <end position="266"/>
    </location>
</feature>
<dbReference type="InterPro" id="IPR000719">
    <property type="entry name" value="Prot_kinase_dom"/>
</dbReference>
<protein>
    <submittedName>
        <fullName evidence="6">Pkinase-domain-containing protein</fullName>
    </submittedName>
</protein>
<keyword evidence="1 3" id="KW-0547">Nucleotide-binding</keyword>